<feature type="signal peptide" evidence="1">
    <location>
        <begin position="1"/>
        <end position="27"/>
    </location>
</feature>
<evidence type="ECO:0000313" key="2">
    <source>
        <dbReference type="EMBL" id="ACP22234.1"/>
    </source>
</evidence>
<protein>
    <recommendedName>
        <fullName evidence="4">EF-hand domain-containing protein</fullName>
    </recommendedName>
</protein>
<accession>C3KQ76</accession>
<gene>
    <name evidence="2" type="ordered locus">NGR_b07760</name>
</gene>
<keyword evidence="3" id="KW-1185">Reference proteome</keyword>
<geneLocation type="plasmid" evidence="3">
    <name>sym pNGR234b</name>
</geneLocation>
<keyword evidence="1" id="KW-0732">Signal</keyword>
<evidence type="ECO:0000256" key="1">
    <source>
        <dbReference type="SAM" id="SignalP"/>
    </source>
</evidence>
<reference evidence="2 3" key="2">
    <citation type="journal article" date="2009" name="Appl. Environ. Microbiol.">
        <title>Rhizobium sp. strain NGR234 possesses a remarkable number of secretion systems.</title>
        <authorList>
            <person name="Schmeisser C."/>
            <person name="Liesegang H."/>
            <person name="Krysciak D."/>
            <person name="Bakkou N."/>
            <person name="Le Quere A."/>
            <person name="Wollherr A."/>
            <person name="Heinemeyer I."/>
            <person name="Morgenstern B."/>
            <person name="Pommerening-Roeser A."/>
            <person name="Flores M."/>
            <person name="Palacios R."/>
            <person name="Brenner S."/>
            <person name="Gottschalk G."/>
            <person name="Schmitz R.A."/>
            <person name="Broughton W.J."/>
            <person name="Perret X."/>
            <person name="Strittmatter A.W."/>
            <person name="Streit W.R."/>
        </authorList>
    </citation>
    <scope>NUCLEOTIDE SEQUENCE [LARGE SCALE GENOMIC DNA]</scope>
    <source>
        <strain evidence="3">NBRC 101917 / NGR234</strain>
    </source>
</reference>
<organism evidence="2 3">
    <name type="scientific">Sinorhizobium fredii (strain NBRC 101917 / NGR234)</name>
    <dbReference type="NCBI Taxonomy" id="394"/>
    <lineage>
        <taxon>Bacteria</taxon>
        <taxon>Pseudomonadati</taxon>
        <taxon>Pseudomonadota</taxon>
        <taxon>Alphaproteobacteria</taxon>
        <taxon>Hyphomicrobiales</taxon>
        <taxon>Rhizobiaceae</taxon>
        <taxon>Sinorhizobium/Ensifer group</taxon>
        <taxon>Sinorhizobium</taxon>
    </lineage>
</organism>
<dbReference type="OrthoDB" id="9815249at2"/>
<evidence type="ECO:0008006" key="4">
    <source>
        <dbReference type="Google" id="ProtNLM"/>
    </source>
</evidence>
<dbReference type="HOGENOM" id="CLU_054377_0_0_5"/>
<dbReference type="EMBL" id="CP000874">
    <property type="protein sequence ID" value="ACP22234.1"/>
    <property type="molecule type" value="Genomic_DNA"/>
</dbReference>
<dbReference type="KEGG" id="rhi:NGR_b07760"/>
<name>C3KQ76_SINFN</name>
<dbReference type="PATRIC" id="fig|394.7.peg.1215"/>
<proteinExistence type="predicted"/>
<reference evidence="3" key="1">
    <citation type="journal article" date="2004" name="J. Bacteriol.">
        <title>An evolutionary hot spot: the pNGR234b replicon of Rhizobium sp. strain NGR234.</title>
        <authorList>
            <person name="Streit W.R."/>
            <person name="Schmitz R.A."/>
            <person name="Perret X."/>
            <person name="Staehelin C."/>
            <person name="Deakin W.J."/>
            <person name="Raasch C."/>
            <person name="Liesegang H."/>
            <person name="Broughton W.J."/>
        </authorList>
    </citation>
    <scope>NUCLEOTIDE SEQUENCE [LARGE SCALE GENOMIC DNA]</scope>
    <source>
        <strain evidence="3">NBRC 101917 / NGR234</strain>
    </source>
</reference>
<dbReference type="RefSeq" id="WP_015886897.1">
    <property type="nucleotide sequence ID" value="NC_012586.1"/>
</dbReference>
<dbReference type="Proteomes" id="UP000001054">
    <property type="component" value="Plasmid pNGR234b"/>
</dbReference>
<evidence type="ECO:0000313" key="3">
    <source>
        <dbReference type="Proteomes" id="UP000001054"/>
    </source>
</evidence>
<dbReference type="AlphaFoldDB" id="C3KQ76"/>
<sequence>MQYRILKSFIAPLLAVGLIYSGLPAHAKTNAAALVQTHLGNGRIGEAEEQLLAMTAATGGNADAHLGLGLVRSARAFEKLSQALYRVGFASKVGGYQALFGLHAPIPVNPDPQPVTYEEFRGMLATFIADLESADQALQAVGDKPAKLSVDLSVARFDWNGDGMLGPEDQFGMAISDINDAGSPKPFLVSFDTADAKWLRGYCNILMAVTKAWLSHDFSETWDFSFRLLFPRAVSTIAAAEGGDVHDNTLFGVEKQQADDLADLVTFLHTIRWPVQDKALWAEVRNHLKTVIALNRQTWTLIGKETDDDHEWLPGPRQKSGVLPSFNVTEERIEAWLGLLSRFEAALDGRLLIPHWRFSKGIDIAKLFDEPQSFDLILWVTGPAALPYLSEGPVMAGNEWNQILAIFEGNFAAYAFYFN</sequence>
<keyword evidence="2" id="KW-0614">Plasmid</keyword>
<feature type="chain" id="PRO_5002927367" description="EF-hand domain-containing protein" evidence="1">
    <location>
        <begin position="28"/>
        <end position="419"/>
    </location>
</feature>